<dbReference type="InterPro" id="IPR016162">
    <property type="entry name" value="Ald_DH_N"/>
</dbReference>
<evidence type="ECO:0000256" key="2">
    <source>
        <dbReference type="ARBA" id="ARBA00023002"/>
    </source>
</evidence>
<dbReference type="Gene3D" id="3.40.605.10">
    <property type="entry name" value="Aldehyde Dehydrogenase, Chain A, domain 1"/>
    <property type="match status" value="1"/>
</dbReference>
<name>A0ABT1M8L9_9MYCO</name>
<dbReference type="PANTHER" id="PTHR11699">
    <property type="entry name" value="ALDEHYDE DEHYDROGENASE-RELATED"/>
    <property type="match status" value="1"/>
</dbReference>
<dbReference type="RefSeq" id="WP_255063384.1">
    <property type="nucleotide sequence ID" value="NZ_JANDBD010000012.1"/>
</dbReference>
<dbReference type="InterPro" id="IPR015590">
    <property type="entry name" value="Aldehyde_DH_dom"/>
</dbReference>
<protein>
    <recommendedName>
        <fullName evidence="3">Aldehyde dehydrogenase</fullName>
    </recommendedName>
</protein>
<dbReference type="InterPro" id="IPR012394">
    <property type="entry name" value="Aldehyde_DH_NAD(P)"/>
</dbReference>
<comment type="caution">
    <text evidence="7">The sequence shown here is derived from an EMBL/GenBank/DDBJ whole genome shotgun (WGS) entry which is preliminary data.</text>
</comment>
<keyword evidence="8" id="KW-1185">Reference proteome</keyword>
<evidence type="ECO:0000256" key="4">
    <source>
        <dbReference type="PROSITE-ProRule" id="PRU10007"/>
    </source>
</evidence>
<dbReference type="InterPro" id="IPR029510">
    <property type="entry name" value="Ald_DH_CS_GLU"/>
</dbReference>
<dbReference type="CDD" id="cd07099">
    <property type="entry name" value="ALDH_DDALDH"/>
    <property type="match status" value="1"/>
</dbReference>
<comment type="similarity">
    <text evidence="1 3 5">Belongs to the aldehyde dehydrogenase family.</text>
</comment>
<dbReference type="PROSITE" id="PS00687">
    <property type="entry name" value="ALDEHYDE_DEHYDR_GLU"/>
    <property type="match status" value="1"/>
</dbReference>
<keyword evidence="2 3" id="KW-0560">Oxidoreductase</keyword>
<dbReference type="InterPro" id="IPR016161">
    <property type="entry name" value="Ald_DH/histidinol_DH"/>
</dbReference>
<accession>A0ABT1M8L9</accession>
<dbReference type="Pfam" id="PF00171">
    <property type="entry name" value="Aldedh"/>
    <property type="match status" value="1"/>
</dbReference>
<reference evidence="7 8" key="1">
    <citation type="submission" date="2022-06" db="EMBL/GenBank/DDBJ databases">
        <title>Mycolicibacterium sp. CAU 1645 isolated from seawater.</title>
        <authorList>
            <person name="Kim W."/>
        </authorList>
    </citation>
    <scope>NUCLEOTIDE SEQUENCE [LARGE SCALE GENOMIC DNA]</scope>
    <source>
        <strain evidence="7 8">CAU 1645</strain>
    </source>
</reference>
<evidence type="ECO:0000313" key="8">
    <source>
        <dbReference type="Proteomes" id="UP001651690"/>
    </source>
</evidence>
<evidence type="ECO:0000256" key="5">
    <source>
        <dbReference type="RuleBase" id="RU003345"/>
    </source>
</evidence>
<feature type="active site" evidence="4">
    <location>
        <position position="240"/>
    </location>
</feature>
<feature type="domain" description="Aldehyde dehydrogenase" evidence="6">
    <location>
        <begin position="11"/>
        <end position="464"/>
    </location>
</feature>
<evidence type="ECO:0000259" key="6">
    <source>
        <dbReference type="Pfam" id="PF00171"/>
    </source>
</evidence>
<dbReference type="PIRSF" id="PIRSF036492">
    <property type="entry name" value="ALDH"/>
    <property type="match status" value="1"/>
</dbReference>
<dbReference type="Proteomes" id="UP001651690">
    <property type="component" value="Unassembled WGS sequence"/>
</dbReference>
<gene>
    <name evidence="7" type="ORF">NM203_25350</name>
</gene>
<sequence length="505" mass="53811">MTATPDVDASATATIHNPATGAVAGTVRWTDPADVPRIAAGLRQAQREWEARGAAGRAKVLARFAVWMGEHRDEIEQLLIKETGKSATDAAQEVPLLIMIASYYIKTMEKALAPETRPAPLPFLSIKKIQVHYRPRPVVAIIAPWNYPVANLLMDGIAALAAGSAVLLKPSERTPLTAELLLRGWIDSGAPEVMAIVQGAREAVEAVVDNADFVQFTGSSATGAKVAERAARTLTPISLELGGKDPMIVLEDADIELAAHAAVWGAFFNAGQTCVSVERVYVMEQVYDAFVDAVVKDVQNLKMGAGDGFDFGSLIDDSQVAVVERHVADALAKGGRARTGGKRPSGPGSFYEPTVLVDVDHSMDCMMEETFGPTLPIMKVSSVAEAVRLANDSPYGLSAAVFSRDIERAKDVALQLDCGAVNVNDVISNLMCTTAPMGGWKTSGIGARFGGADGIRKFCKQETVVVPRTAVGAGGNYYNNSLKALKRMNTMMTKLALARPKRTAK</sequence>
<dbReference type="InterPro" id="IPR016163">
    <property type="entry name" value="Ald_DH_C"/>
</dbReference>
<dbReference type="EMBL" id="JANDBD010000012">
    <property type="protein sequence ID" value="MCP9275521.1"/>
    <property type="molecule type" value="Genomic_DNA"/>
</dbReference>
<dbReference type="Gene3D" id="3.40.309.10">
    <property type="entry name" value="Aldehyde Dehydrogenase, Chain A, domain 2"/>
    <property type="match status" value="1"/>
</dbReference>
<proteinExistence type="inferred from homology"/>
<dbReference type="SUPFAM" id="SSF53720">
    <property type="entry name" value="ALDH-like"/>
    <property type="match status" value="1"/>
</dbReference>
<evidence type="ECO:0000256" key="3">
    <source>
        <dbReference type="PIRNR" id="PIRNR036492"/>
    </source>
</evidence>
<evidence type="ECO:0000313" key="7">
    <source>
        <dbReference type="EMBL" id="MCP9275521.1"/>
    </source>
</evidence>
<organism evidence="7 8">
    <name type="scientific">Mycolicibacterium arenosum</name>
    <dbReference type="NCBI Taxonomy" id="2952157"/>
    <lineage>
        <taxon>Bacteria</taxon>
        <taxon>Bacillati</taxon>
        <taxon>Actinomycetota</taxon>
        <taxon>Actinomycetes</taxon>
        <taxon>Mycobacteriales</taxon>
        <taxon>Mycobacteriaceae</taxon>
        <taxon>Mycolicibacterium</taxon>
    </lineage>
</organism>
<evidence type="ECO:0000256" key="1">
    <source>
        <dbReference type="ARBA" id="ARBA00009986"/>
    </source>
</evidence>